<dbReference type="SUPFAM" id="SSF46785">
    <property type="entry name" value="Winged helix' DNA-binding domain"/>
    <property type="match status" value="1"/>
</dbReference>
<dbReference type="STRING" id="589385.SAMN05421504_10525"/>
<evidence type="ECO:0000256" key="2">
    <source>
        <dbReference type="ARBA" id="ARBA00023125"/>
    </source>
</evidence>
<dbReference type="AlphaFoldDB" id="A0A1H3IKM7"/>
<evidence type="ECO:0000256" key="3">
    <source>
        <dbReference type="ARBA" id="ARBA00023163"/>
    </source>
</evidence>
<dbReference type="GO" id="GO:0003677">
    <property type="term" value="F:DNA binding"/>
    <property type="evidence" value="ECO:0007669"/>
    <property type="project" value="UniProtKB-KW"/>
</dbReference>
<accession>A0A1H3IKM7</accession>
<dbReference type="InterPro" id="IPR001845">
    <property type="entry name" value="HTH_ArsR_DNA-bd_dom"/>
</dbReference>
<dbReference type="Pfam" id="PF01022">
    <property type="entry name" value="HTH_5"/>
    <property type="match status" value="1"/>
</dbReference>
<dbReference type="InterPro" id="IPR011991">
    <property type="entry name" value="ArsR-like_HTH"/>
</dbReference>
<reference evidence="5 6" key="1">
    <citation type="submission" date="2016-10" db="EMBL/GenBank/DDBJ databases">
        <authorList>
            <person name="de Groot N.N."/>
        </authorList>
    </citation>
    <scope>NUCLEOTIDE SEQUENCE [LARGE SCALE GENOMIC DNA]</scope>
    <source>
        <strain evidence="5 6">CPCC 202699</strain>
    </source>
</reference>
<keyword evidence="1" id="KW-0805">Transcription regulation</keyword>
<dbReference type="SMART" id="SM00418">
    <property type="entry name" value="HTH_ARSR"/>
    <property type="match status" value="1"/>
</dbReference>
<organism evidence="5 6">
    <name type="scientific">Amycolatopsis xylanica</name>
    <dbReference type="NCBI Taxonomy" id="589385"/>
    <lineage>
        <taxon>Bacteria</taxon>
        <taxon>Bacillati</taxon>
        <taxon>Actinomycetota</taxon>
        <taxon>Actinomycetes</taxon>
        <taxon>Pseudonocardiales</taxon>
        <taxon>Pseudonocardiaceae</taxon>
        <taxon>Amycolatopsis</taxon>
    </lineage>
</organism>
<feature type="domain" description="HTH arsR-type" evidence="4">
    <location>
        <begin position="219"/>
        <end position="290"/>
    </location>
</feature>
<dbReference type="InterPro" id="IPR036390">
    <property type="entry name" value="WH_DNA-bd_sf"/>
</dbReference>
<dbReference type="OrthoDB" id="3808065at2"/>
<dbReference type="Proteomes" id="UP000199515">
    <property type="component" value="Unassembled WGS sequence"/>
</dbReference>
<dbReference type="PRINTS" id="PR00778">
    <property type="entry name" value="HTHARSR"/>
</dbReference>
<dbReference type="CDD" id="cd00090">
    <property type="entry name" value="HTH_ARSR"/>
    <property type="match status" value="1"/>
</dbReference>
<sequence>MLHIRLTWHDLTRIGLAPCADPFGEIVASLDLLRRRSGVGAFGWWRQRVRTRLPASMPLLLWLSRTAPELLMPAAGRHDFEAGLTALKELGTIEEALTGSQLEARDPIQALRDYYEIAVAPHWETIRSQVEADREMRAQILLENGVDALLTSLPWLQWSYPVPEGPELGRGLSLVPAYFAAAPTMIGAGPNPPRLLYPAARLGTPAAKPRQVRVPVPSKALAALLGPTRAEALLILAVGCGTSELAERLGVSPSAVSKHTAVLREAGLITTHRDRNTVLHSLTPLGDALLRS</sequence>
<keyword evidence="3" id="KW-0804">Transcription</keyword>
<protein>
    <submittedName>
        <fullName evidence="5">Helix-turn-helix domain-containing protein</fullName>
    </submittedName>
</protein>
<dbReference type="EMBL" id="FNON01000005">
    <property type="protein sequence ID" value="SDY28241.1"/>
    <property type="molecule type" value="Genomic_DNA"/>
</dbReference>
<evidence type="ECO:0000259" key="4">
    <source>
        <dbReference type="SMART" id="SM00418"/>
    </source>
</evidence>
<evidence type="ECO:0000313" key="6">
    <source>
        <dbReference type="Proteomes" id="UP000199515"/>
    </source>
</evidence>
<dbReference type="Gene3D" id="1.10.10.10">
    <property type="entry name" value="Winged helix-like DNA-binding domain superfamily/Winged helix DNA-binding domain"/>
    <property type="match status" value="1"/>
</dbReference>
<keyword evidence="2" id="KW-0238">DNA-binding</keyword>
<proteinExistence type="predicted"/>
<dbReference type="PANTHER" id="PTHR43132:SF8">
    <property type="entry name" value="HTH-TYPE TRANSCRIPTIONAL REGULATOR KMTR"/>
    <property type="match status" value="1"/>
</dbReference>
<evidence type="ECO:0000256" key="1">
    <source>
        <dbReference type="ARBA" id="ARBA00023015"/>
    </source>
</evidence>
<name>A0A1H3IKM7_9PSEU</name>
<dbReference type="InterPro" id="IPR036388">
    <property type="entry name" value="WH-like_DNA-bd_sf"/>
</dbReference>
<dbReference type="PANTHER" id="PTHR43132">
    <property type="entry name" value="ARSENICAL RESISTANCE OPERON REPRESSOR ARSR-RELATED"/>
    <property type="match status" value="1"/>
</dbReference>
<dbReference type="InterPro" id="IPR051011">
    <property type="entry name" value="Metal_resp_trans_reg"/>
</dbReference>
<evidence type="ECO:0000313" key="5">
    <source>
        <dbReference type="EMBL" id="SDY28241.1"/>
    </source>
</evidence>
<gene>
    <name evidence="5" type="ORF">SAMN05421504_10525</name>
</gene>
<dbReference type="GO" id="GO:0003700">
    <property type="term" value="F:DNA-binding transcription factor activity"/>
    <property type="evidence" value="ECO:0007669"/>
    <property type="project" value="InterPro"/>
</dbReference>
<keyword evidence="6" id="KW-1185">Reference proteome</keyword>